<dbReference type="Gene3D" id="3.40.1410.10">
    <property type="entry name" value="Chorismate lyase-like"/>
    <property type="match status" value="1"/>
</dbReference>
<dbReference type="InterPro" id="IPR050679">
    <property type="entry name" value="Bact_HTH_transcr_reg"/>
</dbReference>
<dbReference type="InterPro" id="IPR011663">
    <property type="entry name" value="UTRA"/>
</dbReference>
<protein>
    <submittedName>
        <fullName evidence="6">HTH-type transcriptional regulator GmuR</fullName>
    </submittedName>
</protein>
<dbReference type="SMART" id="SM00345">
    <property type="entry name" value="HTH_GNTR"/>
    <property type="match status" value="1"/>
</dbReference>
<dbReference type="GO" id="GO:0003677">
    <property type="term" value="F:DNA binding"/>
    <property type="evidence" value="ECO:0007669"/>
    <property type="project" value="UniProtKB-KW"/>
</dbReference>
<dbReference type="InterPro" id="IPR028978">
    <property type="entry name" value="Chorismate_lyase_/UTRA_dom_sf"/>
</dbReference>
<dbReference type="Gene3D" id="1.10.10.10">
    <property type="entry name" value="Winged helix-like DNA-binding domain superfamily/Winged helix DNA-binding domain"/>
    <property type="match status" value="1"/>
</dbReference>
<dbReference type="RefSeq" id="WP_096994279.1">
    <property type="nucleotide sequence ID" value="NZ_JBHSII010000011.1"/>
</dbReference>
<dbReference type="Proteomes" id="UP000219336">
    <property type="component" value="Unassembled WGS sequence"/>
</dbReference>
<accession>A0A240EKR2</accession>
<keyword evidence="2" id="KW-0805">Transcription regulation</keyword>
<dbReference type="Pfam" id="PF07702">
    <property type="entry name" value="UTRA"/>
    <property type="match status" value="1"/>
</dbReference>
<evidence type="ECO:0000313" key="6">
    <source>
        <dbReference type="EMBL" id="SNX49186.1"/>
    </source>
</evidence>
<reference evidence="7" key="1">
    <citation type="submission" date="2016-06" db="EMBL/GenBank/DDBJ databases">
        <authorList>
            <person name="Rodrigo-Torres L."/>
            <person name="Arahal R.D."/>
            <person name="Lucena T."/>
        </authorList>
    </citation>
    <scope>NUCLEOTIDE SEQUENCE [LARGE SCALE GENOMIC DNA]</scope>
    <source>
        <strain evidence="7">CECT8203</strain>
    </source>
</reference>
<dbReference type="SUPFAM" id="SSF46785">
    <property type="entry name" value="Winged helix' DNA-binding domain"/>
    <property type="match status" value="1"/>
</dbReference>
<keyword evidence="4" id="KW-0804">Transcription</keyword>
<keyword evidence="1" id="KW-0678">Repressor</keyword>
<evidence type="ECO:0000256" key="1">
    <source>
        <dbReference type="ARBA" id="ARBA00022491"/>
    </source>
</evidence>
<feature type="domain" description="HTH gntR-type" evidence="5">
    <location>
        <begin position="1"/>
        <end position="69"/>
    </location>
</feature>
<gene>
    <name evidence="6" type="primary">gmuR</name>
    <name evidence="6" type="ORF">VTH8203_02829</name>
</gene>
<dbReference type="GO" id="GO:0045892">
    <property type="term" value="P:negative regulation of DNA-templated transcription"/>
    <property type="evidence" value="ECO:0007669"/>
    <property type="project" value="TreeGrafter"/>
</dbReference>
<organism evidence="6 7">
    <name type="scientific">Vibrio thalassae</name>
    <dbReference type="NCBI Taxonomy" id="1243014"/>
    <lineage>
        <taxon>Bacteria</taxon>
        <taxon>Pseudomonadati</taxon>
        <taxon>Pseudomonadota</taxon>
        <taxon>Gammaproteobacteria</taxon>
        <taxon>Vibrionales</taxon>
        <taxon>Vibrionaceae</taxon>
        <taxon>Vibrio</taxon>
    </lineage>
</organism>
<evidence type="ECO:0000259" key="5">
    <source>
        <dbReference type="PROSITE" id="PS50949"/>
    </source>
</evidence>
<dbReference type="SMART" id="SM00866">
    <property type="entry name" value="UTRA"/>
    <property type="match status" value="1"/>
</dbReference>
<dbReference type="InterPro" id="IPR036390">
    <property type="entry name" value="WH_DNA-bd_sf"/>
</dbReference>
<name>A0A240EKR2_9VIBR</name>
<dbReference type="EMBL" id="OANU01000049">
    <property type="protein sequence ID" value="SNX49186.1"/>
    <property type="molecule type" value="Genomic_DNA"/>
</dbReference>
<evidence type="ECO:0000313" key="7">
    <source>
        <dbReference type="Proteomes" id="UP000219336"/>
    </source>
</evidence>
<proteinExistence type="predicted"/>
<evidence type="ECO:0000256" key="3">
    <source>
        <dbReference type="ARBA" id="ARBA00023125"/>
    </source>
</evidence>
<dbReference type="GO" id="GO:0003700">
    <property type="term" value="F:DNA-binding transcription factor activity"/>
    <property type="evidence" value="ECO:0007669"/>
    <property type="project" value="InterPro"/>
</dbReference>
<dbReference type="FunFam" id="3.40.1410.10:FF:000008">
    <property type="entry name" value="Transcriptional regulator, GntR family"/>
    <property type="match status" value="1"/>
</dbReference>
<dbReference type="CDD" id="cd07377">
    <property type="entry name" value="WHTH_GntR"/>
    <property type="match status" value="1"/>
</dbReference>
<keyword evidence="7" id="KW-1185">Reference proteome</keyword>
<dbReference type="InterPro" id="IPR000524">
    <property type="entry name" value="Tscrpt_reg_HTH_GntR"/>
</dbReference>
<dbReference type="PANTHER" id="PTHR44846">
    <property type="entry name" value="MANNOSYL-D-GLYCERATE TRANSPORT/METABOLISM SYSTEM REPRESSOR MNGR-RELATED"/>
    <property type="match status" value="1"/>
</dbReference>
<dbReference type="PANTHER" id="PTHR44846:SF5">
    <property type="entry name" value="HTH-TYPE TRANSCRIPTIONAL REGULATOR GMUR"/>
    <property type="match status" value="1"/>
</dbReference>
<keyword evidence="3" id="KW-0238">DNA-binding</keyword>
<dbReference type="SUPFAM" id="SSF64288">
    <property type="entry name" value="Chorismate lyase-like"/>
    <property type="match status" value="1"/>
</dbReference>
<dbReference type="AlphaFoldDB" id="A0A240EKR2"/>
<evidence type="ECO:0000256" key="2">
    <source>
        <dbReference type="ARBA" id="ARBA00023015"/>
    </source>
</evidence>
<dbReference type="OrthoDB" id="6626198at2"/>
<dbReference type="Pfam" id="PF00392">
    <property type="entry name" value="GntR"/>
    <property type="match status" value="1"/>
</dbReference>
<sequence length="238" mass="26499">MVKYQGIYSEIKTRILSGEYSSEEKLPDGRSLAAEFECSEITIKKAMDFLVKEGLVVRKRGAGSFVKQKPDAVSDSHLLGTKKRAQDKGKLVQTRVMKFRLVHADEAIAGKLKCKLGDPVYDITRVRVLDGVPSIVEYIYLSAKVVPNLAIEQVKDTIYGYISDELKLTIHSANLRITIANANAVEAEYLGVVLGEHLVNVAQNAYLDNGQIFEYSVAKHICDSYEFSTTYVKSDTQL</sequence>
<dbReference type="InterPro" id="IPR036388">
    <property type="entry name" value="WH-like_DNA-bd_sf"/>
</dbReference>
<evidence type="ECO:0000256" key="4">
    <source>
        <dbReference type="ARBA" id="ARBA00023163"/>
    </source>
</evidence>
<dbReference type="PROSITE" id="PS50949">
    <property type="entry name" value="HTH_GNTR"/>
    <property type="match status" value="1"/>
</dbReference>